<accession>A0A0W0G286</accession>
<gene>
    <name evidence="2" type="ORF">WG66_4717</name>
</gene>
<dbReference type="InterPro" id="IPR036537">
    <property type="entry name" value="Adaptor_Cbl_N_dom_sf"/>
</dbReference>
<evidence type="ECO:0000313" key="2">
    <source>
        <dbReference type="EMBL" id="KTB42688.1"/>
    </source>
</evidence>
<organism evidence="2 3">
    <name type="scientific">Moniliophthora roreri</name>
    <name type="common">Frosty pod rot fungus</name>
    <name type="synonym">Monilia roreri</name>
    <dbReference type="NCBI Taxonomy" id="221103"/>
    <lineage>
        <taxon>Eukaryota</taxon>
        <taxon>Fungi</taxon>
        <taxon>Dikarya</taxon>
        <taxon>Basidiomycota</taxon>
        <taxon>Agaricomycotina</taxon>
        <taxon>Agaricomycetes</taxon>
        <taxon>Agaricomycetidae</taxon>
        <taxon>Agaricales</taxon>
        <taxon>Marasmiineae</taxon>
        <taxon>Marasmiaceae</taxon>
        <taxon>Moniliophthora</taxon>
    </lineage>
</organism>
<feature type="region of interest" description="Disordered" evidence="1">
    <location>
        <begin position="263"/>
        <end position="355"/>
    </location>
</feature>
<evidence type="ECO:0000313" key="3">
    <source>
        <dbReference type="Proteomes" id="UP000054988"/>
    </source>
</evidence>
<dbReference type="InterPro" id="IPR059179">
    <property type="entry name" value="MLKL-like_MCAfunc"/>
</dbReference>
<feature type="region of interest" description="Disordered" evidence="1">
    <location>
        <begin position="198"/>
        <end position="235"/>
    </location>
</feature>
<proteinExistence type="predicted"/>
<protein>
    <submittedName>
        <fullName evidence="2">Uncharacterized protein</fullName>
    </submittedName>
</protein>
<dbReference type="CDD" id="cd21037">
    <property type="entry name" value="MLKL_NTD"/>
    <property type="match status" value="1"/>
</dbReference>
<dbReference type="GO" id="GO:0007166">
    <property type="term" value="P:cell surface receptor signaling pathway"/>
    <property type="evidence" value="ECO:0007669"/>
    <property type="project" value="InterPro"/>
</dbReference>
<name>A0A0W0G286_MONRR</name>
<dbReference type="Gene3D" id="1.20.930.20">
    <property type="entry name" value="Adaptor protein Cbl, N-terminal domain"/>
    <property type="match status" value="1"/>
</dbReference>
<dbReference type="Proteomes" id="UP000054988">
    <property type="component" value="Unassembled WGS sequence"/>
</dbReference>
<comment type="caution">
    <text evidence="2">The sequence shown here is derived from an EMBL/GenBank/DDBJ whole genome shotgun (WGS) entry which is preliminary data.</text>
</comment>
<dbReference type="AlphaFoldDB" id="A0A0W0G286"/>
<dbReference type="EMBL" id="LATX01001304">
    <property type="protein sequence ID" value="KTB42688.1"/>
    <property type="molecule type" value="Genomic_DNA"/>
</dbReference>
<reference evidence="2 3" key="1">
    <citation type="submission" date="2015-12" db="EMBL/GenBank/DDBJ databases">
        <title>Draft genome sequence of Moniliophthora roreri, the causal agent of frosty pod rot of cacao.</title>
        <authorList>
            <person name="Aime M.C."/>
            <person name="Diaz-Valderrama J.R."/>
            <person name="Kijpornyongpan T."/>
            <person name="Phillips-Mora W."/>
        </authorList>
    </citation>
    <scope>NUCLEOTIDE SEQUENCE [LARGE SCALE GENOMIC DNA]</scope>
    <source>
        <strain evidence="2 3">MCA 2952</strain>
    </source>
</reference>
<evidence type="ECO:0000256" key="1">
    <source>
        <dbReference type="SAM" id="MobiDB-lite"/>
    </source>
</evidence>
<feature type="compositionally biased region" description="Basic and acidic residues" evidence="1">
    <location>
        <begin position="283"/>
        <end position="299"/>
    </location>
</feature>
<sequence>MPPSPPSPFQEPTRTRQSLTTAGDFSVTVLQVLREISCFVPIPLLGLAADTAIKIIQTIQDCKQNKEKLLELANDVYNLLLTIHEVCNITTEHTVQATDTTSVQPFDIIMDAFSPEIQYMLKMMNRTLDQVQTFIEECQKNTSFLVRLVHYKSIADGIDHYRAEIEKILTLVQFRSNLIMHRKIDKLVGRTVERCSQSTEPLPRLTLTPDESIPGTSQIPELSRRPPAPVFNPVPQFTLGGDFRANVHGKTSSDSVYGVQDVASSQRDKDEGNQQLPPCRDTPQTERLQRYPTVNEDHFHPRRRYDHHVPDRESFPRSGFNSVNHYTNDRSRSSSPFYDRQPHEDGAYPNSDVAHNIPGPSYSPWSPANKVFHHPYYGRNSKTHTPRSSWGVFPDVVPVNHVLGNQVTHTNYGGNNTFINCGNSYSVTNYNNYRIYPRGNDG</sequence>